<dbReference type="Proteomes" id="UP000193411">
    <property type="component" value="Unassembled WGS sequence"/>
</dbReference>
<comment type="caution">
    <text evidence="1">The sequence shown here is derived from an EMBL/GenBank/DDBJ whole genome shotgun (WGS) entry which is preliminary data.</text>
</comment>
<accession>A0A1Y2H8G2</accession>
<proteinExistence type="predicted"/>
<dbReference type="AlphaFoldDB" id="A0A1Y2H8G2"/>
<dbReference type="EMBL" id="MCFL01000073">
    <property type="protein sequence ID" value="ORZ30849.1"/>
    <property type="molecule type" value="Genomic_DNA"/>
</dbReference>
<name>A0A1Y2H8G2_9FUNG</name>
<evidence type="ECO:0000313" key="1">
    <source>
        <dbReference type="EMBL" id="ORZ30849.1"/>
    </source>
</evidence>
<sequence length="197" mass="21942">MAARPFIYGTLSIALREAAAHDCYTLPEYPPFPAEAFKDMPELARYDNCRYMVDRERIAAASRVIPGWCGADMDKACSKAHLDRDQRIAQVTEVPEVFPFVVLDGKLFLASLASNEQALDSVGEDDLVEVIQKSATCLLVDDYDDTESNSASSVSVEVKIINGLVLVQYPLHLVTTLYLHTARQDTVAHLVFRSMRK</sequence>
<protein>
    <submittedName>
        <fullName evidence="1">Uncharacterized protein</fullName>
    </submittedName>
</protein>
<gene>
    <name evidence="1" type="ORF">BCR44DRAFT_351581</name>
</gene>
<organism evidence="1 2">
    <name type="scientific">Catenaria anguillulae PL171</name>
    <dbReference type="NCBI Taxonomy" id="765915"/>
    <lineage>
        <taxon>Eukaryota</taxon>
        <taxon>Fungi</taxon>
        <taxon>Fungi incertae sedis</taxon>
        <taxon>Blastocladiomycota</taxon>
        <taxon>Blastocladiomycetes</taxon>
        <taxon>Blastocladiales</taxon>
        <taxon>Catenariaceae</taxon>
        <taxon>Catenaria</taxon>
    </lineage>
</organism>
<reference evidence="1 2" key="1">
    <citation type="submission" date="2016-07" db="EMBL/GenBank/DDBJ databases">
        <title>Pervasive Adenine N6-methylation of Active Genes in Fungi.</title>
        <authorList>
            <consortium name="DOE Joint Genome Institute"/>
            <person name="Mondo S.J."/>
            <person name="Dannebaum R.O."/>
            <person name="Kuo R.C."/>
            <person name="Labutti K."/>
            <person name="Haridas S."/>
            <person name="Kuo A."/>
            <person name="Salamov A."/>
            <person name="Ahrendt S.R."/>
            <person name="Lipzen A."/>
            <person name="Sullivan W."/>
            <person name="Andreopoulos W.B."/>
            <person name="Clum A."/>
            <person name="Lindquist E."/>
            <person name="Daum C."/>
            <person name="Ramamoorthy G.K."/>
            <person name="Gryganskyi A."/>
            <person name="Culley D."/>
            <person name="Magnuson J.K."/>
            <person name="James T.Y."/>
            <person name="O'Malley M.A."/>
            <person name="Stajich J.E."/>
            <person name="Spatafora J.W."/>
            <person name="Visel A."/>
            <person name="Grigoriev I.V."/>
        </authorList>
    </citation>
    <scope>NUCLEOTIDE SEQUENCE [LARGE SCALE GENOMIC DNA]</scope>
    <source>
        <strain evidence="1 2">PL171</strain>
    </source>
</reference>
<keyword evidence="2" id="KW-1185">Reference proteome</keyword>
<evidence type="ECO:0000313" key="2">
    <source>
        <dbReference type="Proteomes" id="UP000193411"/>
    </source>
</evidence>